<sequence length="59" mass="7270">MDLYFCLTLPIPIFYMENYIIKRGMFMLQEQCLKYMSGILENIWERLLKHQEHTIWLGI</sequence>
<proteinExistence type="predicted"/>
<reference evidence="1" key="1">
    <citation type="submission" date="2019-08" db="EMBL/GenBank/DDBJ databases">
        <authorList>
            <person name="Kucharzyk K."/>
            <person name="Murdoch R.W."/>
            <person name="Higgins S."/>
            <person name="Loffler F."/>
        </authorList>
    </citation>
    <scope>NUCLEOTIDE SEQUENCE</scope>
</reference>
<comment type="caution">
    <text evidence="1">The sequence shown here is derived from an EMBL/GenBank/DDBJ whole genome shotgun (WGS) entry which is preliminary data.</text>
</comment>
<dbReference type="EMBL" id="VSSQ01018850">
    <property type="protein sequence ID" value="MPM62408.1"/>
    <property type="molecule type" value="Genomic_DNA"/>
</dbReference>
<accession>A0A645BBH0</accession>
<gene>
    <name evidence="1" type="ORF">SDC9_109279</name>
</gene>
<name>A0A645BBH0_9ZZZZ</name>
<organism evidence="1">
    <name type="scientific">bioreactor metagenome</name>
    <dbReference type="NCBI Taxonomy" id="1076179"/>
    <lineage>
        <taxon>unclassified sequences</taxon>
        <taxon>metagenomes</taxon>
        <taxon>ecological metagenomes</taxon>
    </lineage>
</organism>
<evidence type="ECO:0000313" key="1">
    <source>
        <dbReference type="EMBL" id="MPM62408.1"/>
    </source>
</evidence>
<dbReference type="AlphaFoldDB" id="A0A645BBH0"/>
<protein>
    <submittedName>
        <fullName evidence="1">Uncharacterized protein</fullName>
    </submittedName>
</protein>